<dbReference type="EMBL" id="FNEZ01000006">
    <property type="protein sequence ID" value="SDK44694.1"/>
    <property type="molecule type" value="Genomic_DNA"/>
</dbReference>
<keyword evidence="1" id="KW-0812">Transmembrane</keyword>
<dbReference type="AlphaFoldDB" id="A0A1G9BZS6"/>
<feature type="transmembrane region" description="Helical" evidence="1">
    <location>
        <begin position="51"/>
        <end position="68"/>
    </location>
</feature>
<evidence type="ECO:0000313" key="3">
    <source>
        <dbReference type="Proteomes" id="UP000199580"/>
    </source>
</evidence>
<protein>
    <submittedName>
        <fullName evidence="2">Uncharacterized protein</fullName>
    </submittedName>
</protein>
<name>A0A1G9BZS6_9FLAO</name>
<dbReference type="OrthoDB" id="981524at2"/>
<dbReference type="STRING" id="1128970.SAMN04487935_3408"/>
<dbReference type="Proteomes" id="UP000199580">
    <property type="component" value="Unassembled WGS sequence"/>
</dbReference>
<sequence length="136" mass="15711">MEDFKIQEDQKLQSGFKVPELYFVSLSEKMMTQIPIKNTNVIPLFNKRKKWYLAAAAVLILALSITVFQKMSPQMIEPDGTTLENYLVSANNTENDLVDLLDEEDIKNFSVTYDIEDKTIEDLLSQNPNLEQYIIE</sequence>
<proteinExistence type="predicted"/>
<organism evidence="2 3">
    <name type="scientific">Flavobacterium noncentrifugens</name>
    <dbReference type="NCBI Taxonomy" id="1128970"/>
    <lineage>
        <taxon>Bacteria</taxon>
        <taxon>Pseudomonadati</taxon>
        <taxon>Bacteroidota</taxon>
        <taxon>Flavobacteriia</taxon>
        <taxon>Flavobacteriales</taxon>
        <taxon>Flavobacteriaceae</taxon>
        <taxon>Flavobacterium</taxon>
    </lineage>
</organism>
<keyword evidence="1" id="KW-0472">Membrane</keyword>
<accession>A0A1G9BZS6</accession>
<evidence type="ECO:0000256" key="1">
    <source>
        <dbReference type="SAM" id="Phobius"/>
    </source>
</evidence>
<reference evidence="2 3" key="1">
    <citation type="submission" date="2016-10" db="EMBL/GenBank/DDBJ databases">
        <authorList>
            <person name="de Groot N.N."/>
        </authorList>
    </citation>
    <scope>NUCLEOTIDE SEQUENCE [LARGE SCALE GENOMIC DNA]</scope>
    <source>
        <strain evidence="2 3">CGMCC 1.10076</strain>
    </source>
</reference>
<keyword evidence="3" id="KW-1185">Reference proteome</keyword>
<evidence type="ECO:0000313" key="2">
    <source>
        <dbReference type="EMBL" id="SDK44694.1"/>
    </source>
</evidence>
<keyword evidence="1" id="KW-1133">Transmembrane helix</keyword>
<dbReference type="RefSeq" id="WP_091398291.1">
    <property type="nucleotide sequence ID" value="NZ_BKAI01000012.1"/>
</dbReference>
<gene>
    <name evidence="2" type="ORF">SAMN04487935_3408</name>
</gene>